<proteinExistence type="inferred from homology"/>
<dbReference type="PIRSF" id="PIRSF000538">
    <property type="entry name" value="GlpK"/>
    <property type="match status" value="1"/>
</dbReference>
<dbReference type="PANTHER" id="PTHR43095">
    <property type="entry name" value="SUGAR KINASE"/>
    <property type="match status" value="1"/>
</dbReference>
<gene>
    <name evidence="6" type="ORF">FJV41_03295</name>
</gene>
<name>A0A540X8M9_9BACT</name>
<dbReference type="Pfam" id="PF00370">
    <property type="entry name" value="FGGY_N"/>
    <property type="match status" value="1"/>
</dbReference>
<feature type="domain" description="Carbohydrate kinase FGGY N-terminal" evidence="4">
    <location>
        <begin position="36"/>
        <end position="293"/>
    </location>
</feature>
<evidence type="ECO:0000256" key="2">
    <source>
        <dbReference type="ARBA" id="ARBA00022679"/>
    </source>
</evidence>
<protein>
    <submittedName>
        <fullName evidence="6">Xylulose kinase</fullName>
    </submittedName>
</protein>
<feature type="domain" description="Carbohydrate kinase FGGY C-terminal" evidence="5">
    <location>
        <begin position="305"/>
        <end position="503"/>
    </location>
</feature>
<reference evidence="6 7" key="1">
    <citation type="submission" date="2019-06" db="EMBL/GenBank/DDBJ databases">
        <authorList>
            <person name="Livingstone P."/>
            <person name="Whitworth D."/>
        </authorList>
    </citation>
    <scope>NUCLEOTIDE SEQUENCE [LARGE SCALE GENOMIC DNA]</scope>
    <source>
        <strain evidence="6 7">AM401</strain>
    </source>
</reference>
<dbReference type="InterPro" id="IPR018485">
    <property type="entry name" value="FGGY_C"/>
</dbReference>
<dbReference type="GO" id="GO:0016301">
    <property type="term" value="F:kinase activity"/>
    <property type="evidence" value="ECO:0007669"/>
    <property type="project" value="UniProtKB-KW"/>
</dbReference>
<evidence type="ECO:0000256" key="3">
    <source>
        <dbReference type="ARBA" id="ARBA00022777"/>
    </source>
</evidence>
<dbReference type="GO" id="GO:0005975">
    <property type="term" value="P:carbohydrate metabolic process"/>
    <property type="evidence" value="ECO:0007669"/>
    <property type="project" value="InterPro"/>
</dbReference>
<evidence type="ECO:0000313" key="7">
    <source>
        <dbReference type="Proteomes" id="UP000315369"/>
    </source>
</evidence>
<sequence>MAGCATRFLESRRRGVGGITQSGSEGRVSQAGEKSILAIDLGTSAVKLAVVTLRGRILGGEVEPLALDLLPDGGAEQDPEAWWSAVVRGTRRLLASGRVAARDIVSVNCSSQWSGTVAVDAQGKPLRPALIWMDSRGAPHVRRVAGGLIPIEGYGAARLLTWIRLTGGVPSLSGKDPVGHILYLQAEHPDIYRDAYKFLEPKDWLNLRLSGRFAASFDSITLHWVTDNRALNRIVYDERLLKMVGLHRDKLPDLVPAASVLGPLSARAANELGLSEDVRVVTGAPDILAAAVGSGAVRDHEAHLCVGTSSWLCCHVPYKKSDLFHQMASVPSALPGRYLLANEQESAGICLTFLKDNILYGQGGGPGAEEDSAEVYRLMEREAGKVPAGSDKLIFMPWLNGERSPVDDKSLRGGFFNQSLKTTRAHLVRAVMEGVAYNSRWLFTYVEQFVGRRLDSLRIIGGGARSALWCQIHADVLDRVIQQVDEPVLANARGAAFQAAVALGELTVEEIPSLVPIARTFEPDPANRAMYDELFREFVNLYKSNKAIFARLNRARSA</sequence>
<accession>A0A540X8M9</accession>
<dbReference type="OrthoDB" id="9805576at2"/>
<comment type="caution">
    <text evidence="6">The sequence shown here is derived from an EMBL/GenBank/DDBJ whole genome shotgun (WGS) entry which is preliminary data.</text>
</comment>
<evidence type="ECO:0000256" key="1">
    <source>
        <dbReference type="ARBA" id="ARBA00009156"/>
    </source>
</evidence>
<dbReference type="Pfam" id="PF02782">
    <property type="entry name" value="FGGY_C"/>
    <property type="match status" value="1"/>
</dbReference>
<dbReference type="SUPFAM" id="SSF53067">
    <property type="entry name" value="Actin-like ATPase domain"/>
    <property type="match status" value="2"/>
</dbReference>
<dbReference type="AlphaFoldDB" id="A0A540X8M9"/>
<evidence type="ECO:0000313" key="6">
    <source>
        <dbReference type="EMBL" id="TQF17478.1"/>
    </source>
</evidence>
<dbReference type="CDD" id="cd07805">
    <property type="entry name" value="ASKHA_NBD_FGGY_CvXK-like"/>
    <property type="match status" value="1"/>
</dbReference>
<keyword evidence="7" id="KW-1185">Reference proteome</keyword>
<organism evidence="6 7">
    <name type="scientific">Myxococcus llanfairpwllgwyngyllgogerychwyrndrobwllllantysiliogogogochensis</name>
    <dbReference type="NCBI Taxonomy" id="2590453"/>
    <lineage>
        <taxon>Bacteria</taxon>
        <taxon>Pseudomonadati</taxon>
        <taxon>Myxococcota</taxon>
        <taxon>Myxococcia</taxon>
        <taxon>Myxococcales</taxon>
        <taxon>Cystobacterineae</taxon>
        <taxon>Myxococcaceae</taxon>
        <taxon>Myxococcus</taxon>
    </lineage>
</organism>
<keyword evidence="2" id="KW-0808">Transferase</keyword>
<dbReference type="InterPro" id="IPR043129">
    <property type="entry name" value="ATPase_NBD"/>
</dbReference>
<dbReference type="EMBL" id="VIFM01000007">
    <property type="protein sequence ID" value="TQF17478.1"/>
    <property type="molecule type" value="Genomic_DNA"/>
</dbReference>
<dbReference type="InterPro" id="IPR000577">
    <property type="entry name" value="Carb_kinase_FGGY"/>
</dbReference>
<dbReference type="InterPro" id="IPR018484">
    <property type="entry name" value="FGGY_N"/>
</dbReference>
<dbReference type="InterPro" id="IPR050406">
    <property type="entry name" value="FGGY_Carb_Kinase"/>
</dbReference>
<dbReference type="Gene3D" id="3.30.420.40">
    <property type="match status" value="2"/>
</dbReference>
<dbReference type="PANTHER" id="PTHR43095:SF2">
    <property type="entry name" value="GLUCONOKINASE"/>
    <property type="match status" value="1"/>
</dbReference>
<keyword evidence="3 6" id="KW-0418">Kinase</keyword>
<comment type="similarity">
    <text evidence="1">Belongs to the FGGY kinase family.</text>
</comment>
<evidence type="ECO:0000259" key="4">
    <source>
        <dbReference type="Pfam" id="PF00370"/>
    </source>
</evidence>
<dbReference type="Proteomes" id="UP000315369">
    <property type="component" value="Unassembled WGS sequence"/>
</dbReference>
<evidence type="ECO:0000259" key="5">
    <source>
        <dbReference type="Pfam" id="PF02782"/>
    </source>
</evidence>